<dbReference type="Proteomes" id="UP000076947">
    <property type="component" value="Unassembled WGS sequence"/>
</dbReference>
<evidence type="ECO:0000313" key="12">
    <source>
        <dbReference type="Proteomes" id="UP000076947"/>
    </source>
</evidence>
<feature type="transmembrane region" description="Helical" evidence="8">
    <location>
        <begin position="41"/>
        <end position="59"/>
    </location>
</feature>
<comment type="subcellular location">
    <subcellularLocation>
        <location evidence="1">Cell membrane</location>
        <topology evidence="1">Multi-pass membrane protein</topology>
    </subcellularLocation>
</comment>
<accession>A0A177IQ93</accession>
<evidence type="ECO:0000256" key="7">
    <source>
        <dbReference type="ARBA" id="ARBA00023136"/>
    </source>
</evidence>
<evidence type="ECO:0000256" key="9">
    <source>
        <dbReference type="SAM" id="SignalP"/>
    </source>
</evidence>
<feature type="signal peptide" evidence="9">
    <location>
        <begin position="1"/>
        <end position="19"/>
    </location>
</feature>
<reference evidence="12" key="1">
    <citation type="submission" date="2016-02" db="EMBL/GenBank/DDBJ databases">
        <authorList>
            <person name="Kaur G."/>
            <person name="Nair G.R."/>
            <person name="Mayilraj S."/>
        </authorList>
    </citation>
    <scope>NUCLEOTIDE SEQUENCE [LARGE SCALE GENOMIC DNA]</scope>
    <source>
        <strain evidence="12">GA-15</strain>
    </source>
</reference>
<comment type="caution">
    <text evidence="11">The sequence shown here is derived from an EMBL/GenBank/DDBJ whole genome shotgun (WGS) entry which is preliminary data.</text>
</comment>
<feature type="transmembrane region" description="Helical" evidence="8">
    <location>
        <begin position="255"/>
        <end position="273"/>
    </location>
</feature>
<feature type="transmembrane region" description="Helical" evidence="8">
    <location>
        <begin position="343"/>
        <end position="366"/>
    </location>
</feature>
<dbReference type="PANTHER" id="PTHR23502">
    <property type="entry name" value="MAJOR FACILITATOR SUPERFAMILY"/>
    <property type="match status" value="1"/>
</dbReference>
<name>A0A177IQ93_9CORY</name>
<feature type="transmembrane region" description="Helical" evidence="8">
    <location>
        <begin position="129"/>
        <end position="147"/>
    </location>
</feature>
<evidence type="ECO:0000256" key="3">
    <source>
        <dbReference type="ARBA" id="ARBA00022448"/>
    </source>
</evidence>
<evidence type="ECO:0000256" key="1">
    <source>
        <dbReference type="ARBA" id="ARBA00004651"/>
    </source>
</evidence>
<dbReference type="EMBL" id="LSTQ01000008">
    <property type="protein sequence ID" value="OAH30411.1"/>
    <property type="molecule type" value="Genomic_DNA"/>
</dbReference>
<evidence type="ECO:0000256" key="8">
    <source>
        <dbReference type="SAM" id="Phobius"/>
    </source>
</evidence>
<feature type="transmembrane region" description="Helical" evidence="8">
    <location>
        <begin position="71"/>
        <end position="94"/>
    </location>
</feature>
<comment type="similarity">
    <text evidence="2">Belongs to the major facilitator superfamily. Bcr/CmlA family.</text>
</comment>
<dbReference type="InterPro" id="IPR004812">
    <property type="entry name" value="Efflux_drug-R_Bcr/CmlA"/>
</dbReference>
<feature type="transmembrane region" description="Helical" evidence="8">
    <location>
        <begin position="372"/>
        <end position="393"/>
    </location>
</feature>
<dbReference type="InterPro" id="IPR036259">
    <property type="entry name" value="MFS_trans_sf"/>
</dbReference>
<protein>
    <submittedName>
        <fullName evidence="11">MFS transporter</fullName>
    </submittedName>
</protein>
<dbReference type="NCBIfam" id="TIGR00710">
    <property type="entry name" value="efflux_Bcr_CflA"/>
    <property type="match status" value="1"/>
</dbReference>
<organism evidence="11 12">
    <name type="scientific">Corynebacterium stationis</name>
    <dbReference type="NCBI Taxonomy" id="1705"/>
    <lineage>
        <taxon>Bacteria</taxon>
        <taxon>Bacillati</taxon>
        <taxon>Actinomycetota</taxon>
        <taxon>Actinomycetes</taxon>
        <taxon>Mycobacteriales</taxon>
        <taxon>Corynebacteriaceae</taxon>
        <taxon>Corynebacterium</taxon>
    </lineage>
</organism>
<feature type="transmembrane region" description="Helical" evidence="8">
    <location>
        <begin position="285"/>
        <end position="304"/>
    </location>
</feature>
<keyword evidence="12" id="KW-1185">Reference proteome</keyword>
<keyword evidence="6 8" id="KW-1133">Transmembrane helix</keyword>
<dbReference type="PROSITE" id="PS00216">
    <property type="entry name" value="SUGAR_TRANSPORT_1"/>
    <property type="match status" value="1"/>
</dbReference>
<dbReference type="GO" id="GO:1990961">
    <property type="term" value="P:xenobiotic detoxification by transmembrane export across the plasma membrane"/>
    <property type="evidence" value="ECO:0007669"/>
    <property type="project" value="InterPro"/>
</dbReference>
<dbReference type="STRING" id="1705.CA21670_10995"/>
<evidence type="ECO:0000313" key="11">
    <source>
        <dbReference type="EMBL" id="OAH30411.1"/>
    </source>
</evidence>
<feature type="chain" id="PRO_5008064127" evidence="9">
    <location>
        <begin position="20"/>
        <end position="399"/>
    </location>
</feature>
<keyword evidence="9" id="KW-0732">Signal</keyword>
<feature type="transmembrane region" description="Helical" evidence="8">
    <location>
        <begin position="100"/>
        <end position="117"/>
    </location>
</feature>
<dbReference type="AlphaFoldDB" id="A0A177IQ93"/>
<dbReference type="InterPro" id="IPR005829">
    <property type="entry name" value="Sugar_transporter_CS"/>
</dbReference>
<dbReference type="CDD" id="cd17320">
    <property type="entry name" value="MFS_MdfA_MDR_like"/>
    <property type="match status" value="1"/>
</dbReference>
<evidence type="ECO:0000259" key="10">
    <source>
        <dbReference type="PROSITE" id="PS50850"/>
    </source>
</evidence>
<dbReference type="InterPro" id="IPR011701">
    <property type="entry name" value="MFS"/>
</dbReference>
<dbReference type="PROSITE" id="PS50850">
    <property type="entry name" value="MFS"/>
    <property type="match status" value="1"/>
</dbReference>
<proteinExistence type="inferred from homology"/>
<keyword evidence="3" id="KW-0813">Transport</keyword>
<dbReference type="SUPFAM" id="SSF103473">
    <property type="entry name" value="MFS general substrate transporter"/>
    <property type="match status" value="1"/>
</dbReference>
<evidence type="ECO:0000256" key="5">
    <source>
        <dbReference type="ARBA" id="ARBA00022692"/>
    </source>
</evidence>
<feature type="transmembrane region" description="Helical" evidence="8">
    <location>
        <begin position="219"/>
        <end position="243"/>
    </location>
</feature>
<keyword evidence="5 8" id="KW-0812">Transmembrane</keyword>
<dbReference type="Pfam" id="PF07690">
    <property type="entry name" value="MFS_1"/>
    <property type="match status" value="1"/>
</dbReference>
<sequence length="399" mass="40871">MAVSLLLALALLSATAPFATDMYLPTLPAVGAEFGAPDSVVQLTLSGFFVGMALGQLMVGPISDVIGRRRLLIVGAIVALLASAIAALSPSIAIFVAARFLQGLGGGACVVLARAMVPDLLSGREAAKTYSLLMAILAIAPAVAPIVGGLLAEPIGWRGIYWVLTGLHAVQLLVVLKIVPETGGQSHRDQSSDGHGHVRQAFLVRVLSNYATVLKSPRFWGFLTAMAFAFASMFCYIAASSFVFQQEFGLSPRGYAAVFALNALGMCVGSFVNSRCIDKLGTKKVMLGGLCVALLGNVLLLIAVLSGAGLVWIILALLLCISPNGVIMGNSTAMATGLMRTRAGSVTAIMGFGQSVLAAVVGPLMGLGGNTAVVMSLGMSACIAIAAAGAVLATRGFTD</sequence>
<dbReference type="RefSeq" id="WP_066838663.1">
    <property type="nucleotide sequence ID" value="NZ_LSTQ01000008.1"/>
</dbReference>
<dbReference type="GO" id="GO:0042910">
    <property type="term" value="F:xenobiotic transmembrane transporter activity"/>
    <property type="evidence" value="ECO:0007669"/>
    <property type="project" value="InterPro"/>
</dbReference>
<keyword evidence="7 8" id="KW-0472">Membrane</keyword>
<evidence type="ECO:0000256" key="6">
    <source>
        <dbReference type="ARBA" id="ARBA00022989"/>
    </source>
</evidence>
<keyword evidence="4" id="KW-1003">Cell membrane</keyword>
<evidence type="ECO:0000256" key="4">
    <source>
        <dbReference type="ARBA" id="ARBA00022475"/>
    </source>
</evidence>
<dbReference type="GO" id="GO:0005886">
    <property type="term" value="C:plasma membrane"/>
    <property type="evidence" value="ECO:0007669"/>
    <property type="project" value="UniProtKB-SubCell"/>
</dbReference>
<dbReference type="Gene3D" id="1.20.1720.10">
    <property type="entry name" value="Multidrug resistance protein D"/>
    <property type="match status" value="1"/>
</dbReference>
<gene>
    <name evidence="11" type="ORF">AYJ05_06630</name>
</gene>
<feature type="domain" description="Major facilitator superfamily (MFS) profile" evidence="10">
    <location>
        <begin position="5"/>
        <end position="396"/>
    </location>
</feature>
<dbReference type="OrthoDB" id="9814303at2"/>
<dbReference type="InterPro" id="IPR020846">
    <property type="entry name" value="MFS_dom"/>
</dbReference>
<feature type="transmembrane region" description="Helical" evidence="8">
    <location>
        <begin position="159"/>
        <end position="179"/>
    </location>
</feature>
<feature type="transmembrane region" description="Helical" evidence="8">
    <location>
        <begin position="310"/>
        <end position="331"/>
    </location>
</feature>
<dbReference type="PANTHER" id="PTHR23502:SF132">
    <property type="entry name" value="POLYAMINE TRANSPORTER 2-RELATED"/>
    <property type="match status" value="1"/>
</dbReference>
<evidence type="ECO:0000256" key="2">
    <source>
        <dbReference type="ARBA" id="ARBA00006236"/>
    </source>
</evidence>